<dbReference type="EMBL" id="JAAGLI010000668">
    <property type="protein sequence ID" value="NEA25772.1"/>
    <property type="molecule type" value="Genomic_DNA"/>
</dbReference>
<name>A0A6L9QL00_9ACTN</name>
<dbReference type="InterPro" id="IPR029068">
    <property type="entry name" value="Glyas_Bleomycin-R_OHBP_Dase"/>
</dbReference>
<dbReference type="Gene3D" id="3.10.180.10">
    <property type="entry name" value="2,3-Dihydroxybiphenyl 1,2-Dioxygenase, domain 1"/>
    <property type="match status" value="2"/>
</dbReference>
<sequence length="205" mass="21364">MTSFESLTLEVSDTAAAQAFYDAVGITPYVDVRASDEPADGFRGFALSLVASQPGNVDALVRAALDAGATTLKPAAKSFWGYGAVVQAPDGTIIKIACSEKKDSAPAAPEFDQVALLLGVADVKATKRFYVERGLAVGRSFGGKYVEFDTPSSSVMLALYPRRALAKDAGVAEEGTGSHRLVLAGGGEPFTDLDGFAWQPAPARV</sequence>
<dbReference type="Proteomes" id="UP000475532">
    <property type="component" value="Unassembled WGS sequence"/>
</dbReference>
<comment type="caution">
    <text evidence="1">The sequence shown here is derived from an EMBL/GenBank/DDBJ whole genome shotgun (WGS) entry which is preliminary data.</text>
</comment>
<evidence type="ECO:0000313" key="2">
    <source>
        <dbReference type="Proteomes" id="UP000475532"/>
    </source>
</evidence>
<dbReference type="SUPFAM" id="SSF54593">
    <property type="entry name" value="Glyoxalase/Bleomycin resistance protein/Dihydroxybiphenyl dioxygenase"/>
    <property type="match status" value="1"/>
</dbReference>
<organism evidence="1 2">
    <name type="scientific">Actinomadura bangladeshensis</name>
    <dbReference type="NCBI Taxonomy" id="453573"/>
    <lineage>
        <taxon>Bacteria</taxon>
        <taxon>Bacillati</taxon>
        <taxon>Actinomycetota</taxon>
        <taxon>Actinomycetes</taxon>
        <taxon>Streptosporangiales</taxon>
        <taxon>Thermomonosporaceae</taxon>
        <taxon>Actinomadura</taxon>
    </lineage>
</organism>
<dbReference type="PANTHER" id="PTHR36503">
    <property type="entry name" value="BLR2520 PROTEIN"/>
    <property type="match status" value="1"/>
</dbReference>
<dbReference type="AlphaFoldDB" id="A0A6L9QL00"/>
<proteinExistence type="predicted"/>
<dbReference type="PANTHER" id="PTHR36503:SF1">
    <property type="entry name" value="BLR2520 PROTEIN"/>
    <property type="match status" value="1"/>
</dbReference>
<accession>A0A6L9QL00</accession>
<gene>
    <name evidence="1" type="ORF">G3I70_25255</name>
</gene>
<evidence type="ECO:0000313" key="1">
    <source>
        <dbReference type="EMBL" id="NEA25772.1"/>
    </source>
</evidence>
<dbReference type="RefSeq" id="WP_163059949.1">
    <property type="nucleotide sequence ID" value="NZ_JAAGLI010000668.1"/>
</dbReference>
<protein>
    <submittedName>
        <fullName evidence="1">Glyoxalase</fullName>
    </submittedName>
</protein>
<reference evidence="1 2" key="1">
    <citation type="submission" date="2020-01" db="EMBL/GenBank/DDBJ databases">
        <title>Insect and environment-associated Actinomycetes.</title>
        <authorList>
            <person name="Currrie C."/>
            <person name="Chevrette M."/>
            <person name="Carlson C."/>
            <person name="Stubbendieck R."/>
            <person name="Wendt-Pienkowski E."/>
        </authorList>
    </citation>
    <scope>NUCLEOTIDE SEQUENCE [LARGE SCALE GENOMIC DNA]</scope>
    <source>
        <strain evidence="1 2">SID10258</strain>
    </source>
</reference>